<name>A0A2K9LUG4_SPISQ</name>
<sequence>MKNKVWMVTGASQGLGLVVTEKLLENGHQVIATSRNKEKLEAKFSGHPNLLAVNVDITNESSIKKAVEEGVAKFGSIDILLNNAGYGQMWTFEETSSQEAQKYINDNLLGTLNVIRAVLPTMRSQKSGHIYVTSSGWGYATVPYNSLYAACKFALDGFAESISNELRPLGITISSIKPGGFRTNFLTNDSLVTGNSIIEDYTAGRDEWVNTVKSWNGYQDGNPEKYAQLLVDLSNRDEIPMHIFTGRDSYEMARNKIKSVEKDLNDLESLATNLHFE</sequence>
<dbReference type="GO" id="GO:0016491">
    <property type="term" value="F:oxidoreductase activity"/>
    <property type="evidence" value="ECO:0007669"/>
    <property type="project" value="UniProtKB-KW"/>
</dbReference>
<dbReference type="Gene3D" id="3.40.50.720">
    <property type="entry name" value="NAD(P)-binding Rossmann-like Domain"/>
    <property type="match status" value="1"/>
</dbReference>
<organism evidence="4 5">
    <name type="scientific">Spiroplasma monobiae MQ-1</name>
    <dbReference type="NCBI Taxonomy" id="1336748"/>
    <lineage>
        <taxon>Bacteria</taxon>
        <taxon>Bacillati</taxon>
        <taxon>Mycoplasmatota</taxon>
        <taxon>Mollicutes</taxon>
        <taxon>Entomoplasmatales</taxon>
        <taxon>Spiroplasmataceae</taxon>
        <taxon>Spiroplasma</taxon>
    </lineage>
</organism>
<keyword evidence="5" id="KW-1185">Reference proteome</keyword>
<dbReference type="PRINTS" id="PR00080">
    <property type="entry name" value="SDRFAMILY"/>
</dbReference>
<evidence type="ECO:0000313" key="5">
    <source>
        <dbReference type="Proteomes" id="UP000234790"/>
    </source>
</evidence>
<dbReference type="PANTHER" id="PTHR43976:SF16">
    <property type="entry name" value="SHORT-CHAIN DEHYDROGENASE_REDUCTASE FAMILY PROTEIN"/>
    <property type="match status" value="1"/>
</dbReference>
<dbReference type="Pfam" id="PF00106">
    <property type="entry name" value="adh_short"/>
    <property type="match status" value="1"/>
</dbReference>
<keyword evidence="2" id="KW-0560">Oxidoreductase</keyword>
<dbReference type="EMBL" id="CP025543">
    <property type="protein sequence ID" value="AUM62687.1"/>
    <property type="molecule type" value="Genomic_DNA"/>
</dbReference>
<dbReference type="KEGG" id="smoo:SMONO_v1c04380"/>
<dbReference type="SUPFAM" id="SSF51735">
    <property type="entry name" value="NAD(P)-binding Rossmann-fold domains"/>
    <property type="match status" value="1"/>
</dbReference>
<dbReference type="OrthoDB" id="9775296at2"/>
<dbReference type="InterPro" id="IPR051911">
    <property type="entry name" value="SDR_oxidoreductase"/>
</dbReference>
<protein>
    <submittedName>
        <fullName evidence="4">Dehydrogenase</fullName>
    </submittedName>
</protein>
<evidence type="ECO:0000256" key="1">
    <source>
        <dbReference type="ARBA" id="ARBA00006484"/>
    </source>
</evidence>
<dbReference type="CDD" id="cd05374">
    <property type="entry name" value="17beta-HSD-like_SDR_c"/>
    <property type="match status" value="1"/>
</dbReference>
<reference evidence="4 5" key="1">
    <citation type="submission" date="2017-12" db="EMBL/GenBank/DDBJ databases">
        <title>Complete genome sequence of Spiroplasma monobiae MQ-1 (ATCC 33825).</title>
        <authorList>
            <person name="Tsai Y.-M."/>
            <person name="Lo W.-S."/>
            <person name="Wu P.-S."/>
            <person name="Cho S.-T."/>
            <person name="Kuo C.-H."/>
        </authorList>
    </citation>
    <scope>NUCLEOTIDE SEQUENCE [LARGE SCALE GENOMIC DNA]</scope>
    <source>
        <strain evidence="4 5">MQ-1</strain>
    </source>
</reference>
<dbReference type="PANTHER" id="PTHR43976">
    <property type="entry name" value="SHORT CHAIN DEHYDROGENASE"/>
    <property type="match status" value="1"/>
</dbReference>
<dbReference type="RefSeq" id="WP_101780744.1">
    <property type="nucleotide sequence ID" value="NZ_CP025543.1"/>
</dbReference>
<dbReference type="PRINTS" id="PR00081">
    <property type="entry name" value="GDHRDH"/>
</dbReference>
<dbReference type="InterPro" id="IPR002347">
    <property type="entry name" value="SDR_fam"/>
</dbReference>
<dbReference type="InterPro" id="IPR036291">
    <property type="entry name" value="NAD(P)-bd_dom_sf"/>
</dbReference>
<dbReference type="Proteomes" id="UP000234790">
    <property type="component" value="Chromosome"/>
</dbReference>
<dbReference type="InterPro" id="IPR020904">
    <property type="entry name" value="Sc_DH/Rdtase_CS"/>
</dbReference>
<dbReference type="PROSITE" id="PS00061">
    <property type="entry name" value="ADH_SHORT"/>
    <property type="match status" value="1"/>
</dbReference>
<dbReference type="AlphaFoldDB" id="A0A2K9LUG4"/>
<comment type="similarity">
    <text evidence="1 3">Belongs to the short-chain dehydrogenases/reductases (SDR) family.</text>
</comment>
<evidence type="ECO:0000313" key="4">
    <source>
        <dbReference type="EMBL" id="AUM62687.1"/>
    </source>
</evidence>
<gene>
    <name evidence="4" type="ORF">SMONO_v1c04380</name>
</gene>
<evidence type="ECO:0000256" key="3">
    <source>
        <dbReference type="RuleBase" id="RU000363"/>
    </source>
</evidence>
<proteinExistence type="inferred from homology"/>
<accession>A0A2K9LUG4</accession>
<evidence type="ECO:0000256" key="2">
    <source>
        <dbReference type="ARBA" id="ARBA00023002"/>
    </source>
</evidence>